<evidence type="ECO:0000259" key="3">
    <source>
        <dbReference type="PROSITE" id="PS51082"/>
    </source>
</evidence>
<evidence type="ECO:0000313" key="5">
    <source>
        <dbReference type="Proteomes" id="UP000835052"/>
    </source>
</evidence>
<gene>
    <name evidence="4" type="ORF">CAUJ_LOCUS15346</name>
</gene>
<feature type="compositionally biased region" description="Acidic residues" evidence="1">
    <location>
        <begin position="448"/>
        <end position="458"/>
    </location>
</feature>
<accession>A0A8S1HVM5</accession>
<dbReference type="SMART" id="SM00461">
    <property type="entry name" value="WH1"/>
    <property type="match status" value="1"/>
</dbReference>
<dbReference type="OrthoDB" id="5847350at2759"/>
<dbReference type="InterPro" id="IPR003124">
    <property type="entry name" value="WH2_dom"/>
</dbReference>
<dbReference type="Pfam" id="PF00568">
    <property type="entry name" value="WH1"/>
    <property type="match status" value="1"/>
</dbReference>
<dbReference type="InterPro" id="IPR011993">
    <property type="entry name" value="PH-like_dom_sf"/>
</dbReference>
<keyword evidence="5" id="KW-1185">Reference proteome</keyword>
<feature type="compositionally biased region" description="Acidic residues" evidence="1">
    <location>
        <begin position="664"/>
        <end position="679"/>
    </location>
</feature>
<organism evidence="4 5">
    <name type="scientific">Caenorhabditis auriculariae</name>
    <dbReference type="NCBI Taxonomy" id="2777116"/>
    <lineage>
        <taxon>Eukaryota</taxon>
        <taxon>Metazoa</taxon>
        <taxon>Ecdysozoa</taxon>
        <taxon>Nematoda</taxon>
        <taxon>Chromadorea</taxon>
        <taxon>Rhabditida</taxon>
        <taxon>Rhabditina</taxon>
        <taxon>Rhabditomorpha</taxon>
        <taxon>Rhabditoidea</taxon>
        <taxon>Rhabditidae</taxon>
        <taxon>Peloderinae</taxon>
        <taxon>Caenorhabditis</taxon>
    </lineage>
</organism>
<feature type="region of interest" description="Disordered" evidence="1">
    <location>
        <begin position="201"/>
        <end position="279"/>
    </location>
</feature>
<dbReference type="SUPFAM" id="SSF50729">
    <property type="entry name" value="PH domain-like"/>
    <property type="match status" value="1"/>
</dbReference>
<dbReference type="EMBL" id="CAJGYM010000176">
    <property type="protein sequence ID" value="CAD6199443.1"/>
    <property type="molecule type" value="Genomic_DNA"/>
</dbReference>
<comment type="caution">
    <text evidence="4">The sequence shown here is derived from an EMBL/GenBank/DDBJ whole genome shotgun (WGS) entry which is preliminary data.</text>
</comment>
<feature type="domain" description="WH2" evidence="3">
    <location>
        <begin position="608"/>
        <end position="628"/>
    </location>
</feature>
<feature type="compositionally biased region" description="Basic and acidic residues" evidence="1">
    <location>
        <begin position="503"/>
        <end position="515"/>
    </location>
</feature>
<dbReference type="PROSITE" id="PS50229">
    <property type="entry name" value="WH1"/>
    <property type="match status" value="1"/>
</dbReference>
<evidence type="ECO:0000313" key="4">
    <source>
        <dbReference type="EMBL" id="CAD6199443.1"/>
    </source>
</evidence>
<dbReference type="AlphaFoldDB" id="A0A8S1HVM5"/>
<evidence type="ECO:0000256" key="1">
    <source>
        <dbReference type="SAM" id="MobiDB-lite"/>
    </source>
</evidence>
<name>A0A8S1HVM5_9PELO</name>
<proteinExistence type="predicted"/>
<feature type="compositionally biased region" description="Pro residues" evidence="1">
    <location>
        <begin position="566"/>
        <end position="576"/>
    </location>
</feature>
<dbReference type="Proteomes" id="UP000835052">
    <property type="component" value="Unassembled WGS sequence"/>
</dbReference>
<feature type="compositionally biased region" description="Basic and acidic residues" evidence="1">
    <location>
        <begin position="540"/>
        <end position="556"/>
    </location>
</feature>
<feature type="region of interest" description="Disordered" evidence="1">
    <location>
        <begin position="329"/>
        <end position="394"/>
    </location>
</feature>
<dbReference type="PROSITE" id="PS51082">
    <property type="entry name" value="WH2"/>
    <property type="match status" value="1"/>
</dbReference>
<feature type="domain" description="WH1" evidence="2">
    <location>
        <begin position="95"/>
        <end position="210"/>
    </location>
</feature>
<protein>
    <recommendedName>
        <fullName evidence="6">WH1 domain-containing protein</fullName>
    </recommendedName>
</protein>
<feature type="region of interest" description="Disordered" evidence="1">
    <location>
        <begin position="447"/>
        <end position="588"/>
    </location>
</feature>
<dbReference type="GO" id="GO:0003779">
    <property type="term" value="F:actin binding"/>
    <property type="evidence" value="ECO:0007669"/>
    <property type="project" value="InterPro"/>
</dbReference>
<feature type="compositionally biased region" description="Polar residues" evidence="1">
    <location>
        <begin position="230"/>
        <end position="244"/>
    </location>
</feature>
<sequence length="679" mass="76276">MTLLISTLTSRRRRISIKEFLHSTTLFEKSSFASRISTKRSSVIDPSFFFSTDTPVPPEKSISRKSSMYNSAYDPIHSLSSWLSDDEKESVLKALDGIDCKVEASGICRLVRAKNGSWNDEHEPGLIAFVKDSAIRKYRLTLYEVMVDGRSARVSWSLNVSAQFQTSKEHDHLVTFSTEIEPLETFGLNFYDKEEAKKFHEAVSERKSRKSPKRMAPAPPSSENEHVPMATTTLGNNLQVQSSSDTLKTEKKDKKKKKKGLEYSPHCSIEARKRSRQPCRSMRRPIFKHLSHVGLNSDQAELYQEVLAHVEVKDEEEKLMLAEIVKKHDQKIRRSLRKNERKTPKGVKNKSNNSRNGKSEPEDRSPTPAPPSFGQMPVDPLNPDWDSEAPSAANKETIRATASFRLDSVRPAPVTEFTRATYSVNAPRNDVVPLNERQPHMLYRFESKDEEAEDEAEEAPPLPDRSKSLLSRRPTPTSVPRFPNDPPPRLPSHRHRASYRWATADEHREADDVLPRRTTAAPPQASSSPPPPPVAHHQRTVIEVKVEEDEAPHAVDDIPPIASSAPPAPPPPPPNWSPINKDAPIMRPTALENNNLKKPSSLPSVSVERQSLLAEIQNADKSKMLRKVSDTPPETSPRVLSDGGGFIDQIQQFLIARRLGISPSDEEESDDSESEGWSD</sequence>
<dbReference type="Gene3D" id="2.30.29.30">
    <property type="entry name" value="Pleckstrin-homology domain (PH domain)/Phosphotyrosine-binding domain (PTB)"/>
    <property type="match status" value="1"/>
</dbReference>
<evidence type="ECO:0008006" key="6">
    <source>
        <dbReference type="Google" id="ProtNLM"/>
    </source>
</evidence>
<dbReference type="InterPro" id="IPR000697">
    <property type="entry name" value="WH1/EVH1_dom"/>
</dbReference>
<evidence type="ECO:0000259" key="2">
    <source>
        <dbReference type="PROSITE" id="PS50229"/>
    </source>
</evidence>
<feature type="region of interest" description="Disordered" evidence="1">
    <location>
        <begin position="658"/>
        <end position="679"/>
    </location>
</feature>
<reference evidence="4" key="1">
    <citation type="submission" date="2020-10" db="EMBL/GenBank/DDBJ databases">
        <authorList>
            <person name="Kikuchi T."/>
        </authorList>
    </citation>
    <scope>NUCLEOTIDE SEQUENCE</scope>
    <source>
        <strain evidence="4">NKZ352</strain>
    </source>
</reference>
<feature type="region of interest" description="Disordered" evidence="1">
    <location>
        <begin position="623"/>
        <end position="645"/>
    </location>
</feature>